<feature type="transmembrane region" description="Helical" evidence="1">
    <location>
        <begin position="131"/>
        <end position="151"/>
    </location>
</feature>
<name>A0A0K2SKA8_LIMPI</name>
<feature type="transmembrane region" description="Helical" evidence="1">
    <location>
        <begin position="78"/>
        <end position="98"/>
    </location>
</feature>
<dbReference type="PATRIC" id="fig|1555112.3.peg.1736"/>
<reference evidence="3" key="1">
    <citation type="submission" date="2015-07" db="EMBL/GenBank/DDBJ databases">
        <title>Complete genome sequence and phylogenetic analysis of Limnochorda pilosa.</title>
        <authorList>
            <person name="Watanabe M."/>
            <person name="Kojima H."/>
            <person name="Fukui M."/>
        </authorList>
    </citation>
    <scope>NUCLEOTIDE SEQUENCE [LARGE SCALE GENOMIC DNA]</scope>
    <source>
        <strain evidence="3">HC45</strain>
    </source>
</reference>
<keyword evidence="3" id="KW-1185">Reference proteome</keyword>
<sequence length="202" mass="21265">MRRSVPRPAPGRYRLWILFAAGVLLSALVAGILGAAALPEAVRRQVESSLVLPEGPPPAGPGLLPAALRRNLVESAGLAWLLGLSLAGLPLIWVVLFWRGFELGFAAAFVWGWAGNGRWTALLALVPHNLLALPALCLLAVATARFSAALLRSLLQGRPPPRARLLADGLTAIAATLVLTGASYVEAYVTPQVVALSLRLLP</sequence>
<reference evidence="3" key="2">
    <citation type="journal article" date="2016" name="Int. J. Syst. Evol. Microbiol.">
        <title>Complete genome sequence and cell structure of Limnochorda pilosa, a Gram-negative spore-former within the phylum Firmicutes.</title>
        <authorList>
            <person name="Watanabe M."/>
            <person name="Kojima H."/>
            <person name="Fukui M."/>
        </authorList>
    </citation>
    <scope>NUCLEOTIDE SEQUENCE [LARGE SCALE GENOMIC DNA]</scope>
    <source>
        <strain evidence="3">HC45</strain>
    </source>
</reference>
<proteinExistence type="predicted"/>
<gene>
    <name evidence="2" type="ORF">LIP_1702</name>
</gene>
<dbReference type="InterPro" id="IPR002798">
    <property type="entry name" value="SpoIIM-like"/>
</dbReference>
<evidence type="ECO:0000256" key="1">
    <source>
        <dbReference type="SAM" id="Phobius"/>
    </source>
</evidence>
<dbReference type="EMBL" id="AP014924">
    <property type="protein sequence ID" value="BAS27548.1"/>
    <property type="molecule type" value="Genomic_DNA"/>
</dbReference>
<keyword evidence="1" id="KW-1133">Transmembrane helix</keyword>
<dbReference type="Pfam" id="PF01944">
    <property type="entry name" value="SpoIIM"/>
    <property type="match status" value="1"/>
</dbReference>
<feature type="transmembrane region" description="Helical" evidence="1">
    <location>
        <begin position="163"/>
        <end position="185"/>
    </location>
</feature>
<dbReference type="RefSeq" id="WP_068136558.1">
    <property type="nucleotide sequence ID" value="NZ_AP014924.1"/>
</dbReference>
<evidence type="ECO:0000313" key="3">
    <source>
        <dbReference type="Proteomes" id="UP000065807"/>
    </source>
</evidence>
<organism evidence="2 3">
    <name type="scientific">Limnochorda pilosa</name>
    <dbReference type="NCBI Taxonomy" id="1555112"/>
    <lineage>
        <taxon>Bacteria</taxon>
        <taxon>Bacillati</taxon>
        <taxon>Bacillota</taxon>
        <taxon>Limnochordia</taxon>
        <taxon>Limnochordales</taxon>
        <taxon>Limnochordaceae</taxon>
        <taxon>Limnochorda</taxon>
    </lineage>
</organism>
<protein>
    <submittedName>
        <fullName evidence="2">Stage II sporulation protein M</fullName>
    </submittedName>
</protein>
<keyword evidence="1" id="KW-0472">Membrane</keyword>
<dbReference type="AlphaFoldDB" id="A0A0K2SKA8"/>
<dbReference type="KEGG" id="lpil:LIP_1702"/>
<accession>A0A0K2SKA8</accession>
<dbReference type="Proteomes" id="UP000065807">
    <property type="component" value="Chromosome"/>
</dbReference>
<dbReference type="STRING" id="1555112.LIP_1702"/>
<keyword evidence="1" id="KW-0812">Transmembrane</keyword>
<evidence type="ECO:0000313" key="2">
    <source>
        <dbReference type="EMBL" id="BAS27548.1"/>
    </source>
</evidence>